<dbReference type="PANTHER" id="PTHR43319:SF4">
    <property type="entry name" value="BETA-LACTAMASE DOMAIN-CONTAINING PROTEIN 2"/>
    <property type="match status" value="1"/>
</dbReference>
<dbReference type="Proteomes" id="UP001432027">
    <property type="component" value="Unassembled WGS sequence"/>
</dbReference>
<dbReference type="Pfam" id="PF00144">
    <property type="entry name" value="Beta-lactamase"/>
    <property type="match status" value="1"/>
</dbReference>
<organism evidence="3 4">
    <name type="scientific">Pristionchus entomophagus</name>
    <dbReference type="NCBI Taxonomy" id="358040"/>
    <lineage>
        <taxon>Eukaryota</taxon>
        <taxon>Metazoa</taxon>
        <taxon>Ecdysozoa</taxon>
        <taxon>Nematoda</taxon>
        <taxon>Chromadorea</taxon>
        <taxon>Rhabditida</taxon>
        <taxon>Rhabditina</taxon>
        <taxon>Diplogasteromorpha</taxon>
        <taxon>Diplogasteroidea</taxon>
        <taxon>Neodiplogasteridae</taxon>
        <taxon>Pristionchus</taxon>
    </lineage>
</organism>
<accession>A0AAV5SQ57</accession>
<dbReference type="EMBL" id="BTSX01000002">
    <property type="protein sequence ID" value="GMS85039.1"/>
    <property type="molecule type" value="Genomic_DNA"/>
</dbReference>
<evidence type="ECO:0000313" key="4">
    <source>
        <dbReference type="Proteomes" id="UP001432027"/>
    </source>
</evidence>
<reference evidence="3" key="1">
    <citation type="submission" date="2023-10" db="EMBL/GenBank/DDBJ databases">
        <title>Genome assembly of Pristionchus species.</title>
        <authorList>
            <person name="Yoshida K."/>
            <person name="Sommer R.J."/>
        </authorList>
    </citation>
    <scope>NUCLEOTIDE SEQUENCE</scope>
    <source>
        <strain evidence="3">RS0144</strain>
    </source>
</reference>
<dbReference type="SUPFAM" id="SSF56601">
    <property type="entry name" value="beta-lactamase/transpeptidase-like"/>
    <property type="match status" value="1"/>
</dbReference>
<protein>
    <recommendedName>
        <fullName evidence="2">Beta-lactamase-related domain-containing protein</fullName>
    </recommendedName>
</protein>
<dbReference type="InterPro" id="IPR052907">
    <property type="entry name" value="Beta-lactamase/esterase"/>
</dbReference>
<dbReference type="AlphaFoldDB" id="A0AAV5SQ57"/>
<evidence type="ECO:0000313" key="3">
    <source>
        <dbReference type="EMBL" id="GMS85039.1"/>
    </source>
</evidence>
<dbReference type="Gene3D" id="3.40.710.10">
    <property type="entry name" value="DD-peptidase/beta-lactamase superfamily"/>
    <property type="match status" value="1"/>
</dbReference>
<feature type="non-terminal residue" evidence="3">
    <location>
        <position position="1"/>
    </location>
</feature>
<dbReference type="PANTHER" id="PTHR43319">
    <property type="entry name" value="BETA-LACTAMASE-RELATED"/>
    <property type="match status" value="1"/>
</dbReference>
<keyword evidence="4" id="KW-1185">Reference proteome</keyword>
<gene>
    <name evidence="3" type="ORF">PENTCL1PPCAC_7214</name>
</gene>
<dbReference type="InterPro" id="IPR012338">
    <property type="entry name" value="Beta-lactam/transpept-like"/>
</dbReference>
<evidence type="ECO:0000256" key="1">
    <source>
        <dbReference type="SAM" id="MobiDB-lite"/>
    </source>
</evidence>
<evidence type="ECO:0000259" key="2">
    <source>
        <dbReference type="Pfam" id="PF00144"/>
    </source>
</evidence>
<dbReference type="InterPro" id="IPR001466">
    <property type="entry name" value="Beta-lactam-related"/>
</dbReference>
<comment type="caution">
    <text evidence="3">The sequence shown here is derived from an EMBL/GenBank/DDBJ whole genome shotgun (WGS) entry which is preliminary data.</text>
</comment>
<feature type="compositionally biased region" description="Low complexity" evidence="1">
    <location>
        <begin position="504"/>
        <end position="520"/>
    </location>
</feature>
<feature type="region of interest" description="Disordered" evidence="1">
    <location>
        <begin position="490"/>
        <end position="528"/>
    </location>
</feature>
<sequence length="528" mass="58992">SKFYYCNFILWIDHLSISPLISHSSLTRCWFTRPPLSMLQWLVLAGGMLSAVVHIIVEGLANAALSMLPILVVAAVVYKYVESKQRVVHTGGRVSKQFEPVFKAFRENFRSGWERDGAAFAVFQNGEMVVDIWGGHADRESHRLWKENTMNVAFSSSKAMGALCIALLVDRGQLKYEDKVVKFWPKFGKNGKENVTVQMVMSHTAGLALVSKRITMEDGFDHVRMAQHFEDQTPNWEPGTEVGYHALTYGWLVDQIVRRVDPKGRSLGRFFEEEFAMPYDIDFHIGLPLSESHRVSRLSRPTLWDRICEFITDPQNVDYGHVVREIITGGLMFKVGSNPDWLNSVFRMPMNNPDLYVMEQCALSGIGTARAMAKLFDLVRREKIISKATLDFLSRPVVHESQKDIVTGAHVARGHGLTHLYHTDKAGRKLLLLGHAGLGGQNIRIDRVNGLTFAYVSNGLKGGLGDRARTYVRLIDALYKCIPLKEDLSDARSPAVSPSGPKVTTAKSATTTTTNGCSTTPMSPLKAH</sequence>
<name>A0AAV5SQ57_9BILA</name>
<feature type="domain" description="Beta-lactamase-related" evidence="2">
    <location>
        <begin position="105"/>
        <end position="474"/>
    </location>
</feature>
<proteinExistence type="predicted"/>